<evidence type="ECO:0000256" key="1">
    <source>
        <dbReference type="SAM" id="MobiDB-lite"/>
    </source>
</evidence>
<feature type="compositionally biased region" description="Basic and acidic residues" evidence="1">
    <location>
        <begin position="49"/>
        <end position="60"/>
    </location>
</feature>
<dbReference type="EMBL" id="CP011388">
    <property type="protein sequence ID" value="ANE48147.1"/>
    <property type="molecule type" value="Genomic_DNA"/>
</dbReference>
<evidence type="ECO:0000313" key="3">
    <source>
        <dbReference type="Proteomes" id="UP000076927"/>
    </source>
</evidence>
<reference evidence="2 3" key="1">
    <citation type="submission" date="2015-01" db="EMBL/GenBank/DDBJ databases">
        <title>Paenibacillus swuensis/DY6/whole genome sequencing.</title>
        <authorList>
            <person name="Kim M.K."/>
            <person name="Srinivasan S."/>
            <person name="Lee J.-J."/>
        </authorList>
    </citation>
    <scope>NUCLEOTIDE SEQUENCE [LARGE SCALE GENOMIC DNA]</scope>
    <source>
        <strain evidence="2 3">DY6</strain>
    </source>
</reference>
<dbReference type="RefSeq" id="WP_068609637.1">
    <property type="nucleotide sequence ID" value="NZ_CP011388.1"/>
</dbReference>
<dbReference type="KEGG" id="pswu:SY83_19715"/>
<dbReference type="AlphaFoldDB" id="A0A172TMV4"/>
<keyword evidence="3" id="KW-1185">Reference proteome</keyword>
<proteinExistence type="predicted"/>
<name>A0A172TMV4_9BACL</name>
<sequence length="98" mass="10793">MVNTIHLHRSGEHVLEAGTYISENGVKSQFSTGATFPACPADDTPTTWRHSEHEHRTGDRVTETGEYICSAGETRSFEKGAYFPVCPVSGEGTLWKHV</sequence>
<dbReference type="STRING" id="1178515.SY83_19715"/>
<dbReference type="Proteomes" id="UP000076927">
    <property type="component" value="Chromosome"/>
</dbReference>
<evidence type="ECO:0000313" key="2">
    <source>
        <dbReference type="EMBL" id="ANE48147.1"/>
    </source>
</evidence>
<feature type="region of interest" description="Disordered" evidence="1">
    <location>
        <begin position="41"/>
        <end position="60"/>
    </location>
</feature>
<gene>
    <name evidence="2" type="ORF">SY83_19715</name>
</gene>
<protein>
    <submittedName>
        <fullName evidence="2">Uncharacterized protein</fullName>
    </submittedName>
</protein>
<dbReference type="PATRIC" id="fig|1178515.4.peg.3988"/>
<accession>A0A172TMV4</accession>
<organism evidence="2 3">
    <name type="scientific">Paenibacillus swuensis</name>
    <dbReference type="NCBI Taxonomy" id="1178515"/>
    <lineage>
        <taxon>Bacteria</taxon>
        <taxon>Bacillati</taxon>
        <taxon>Bacillota</taxon>
        <taxon>Bacilli</taxon>
        <taxon>Bacillales</taxon>
        <taxon>Paenibacillaceae</taxon>
        <taxon>Paenibacillus</taxon>
    </lineage>
</organism>
<dbReference type="OrthoDB" id="2622097at2"/>